<keyword evidence="2" id="KW-0732">Signal</keyword>
<evidence type="ECO:0000313" key="5">
    <source>
        <dbReference type="Proteomes" id="UP000538566"/>
    </source>
</evidence>
<protein>
    <recommendedName>
        <fullName evidence="3">Ice-binding protein C-terminal domain-containing protein</fullName>
    </recommendedName>
</protein>
<reference evidence="4 5" key="1">
    <citation type="submission" date="2020-08" db="EMBL/GenBank/DDBJ databases">
        <title>Genomic Encyclopedia of Type Strains, Phase IV (KMG-IV): sequencing the most valuable type-strain genomes for metagenomic binning, comparative biology and taxonomic classification.</title>
        <authorList>
            <person name="Goeker M."/>
        </authorList>
    </citation>
    <scope>NUCLEOTIDE SEQUENCE [LARGE SCALE GENOMIC DNA]</scope>
    <source>
        <strain evidence="4 5">DSM 17507</strain>
    </source>
</reference>
<sequence length="124" mass="11999">MKIRSLTILAATAGLAATTPAHATWWLTHKHYCNCGHSGGSSQCGGTTTSGGSTTTGGTTTTSGGTTTTSGGTTTTSGGTTTTSGGTTTSSGGTAVPEPGMLGMMALGLVAVGFARSRKIKPRA</sequence>
<dbReference type="NCBIfam" id="TIGR02595">
    <property type="entry name" value="PEP_CTERM"/>
    <property type="match status" value="1"/>
</dbReference>
<feature type="domain" description="Ice-binding protein C-terminal" evidence="3">
    <location>
        <begin position="95"/>
        <end position="119"/>
    </location>
</feature>
<dbReference type="EMBL" id="JACHOA010000009">
    <property type="protein sequence ID" value="MBB4615508.1"/>
    <property type="molecule type" value="Genomic_DNA"/>
</dbReference>
<evidence type="ECO:0000256" key="2">
    <source>
        <dbReference type="SAM" id="SignalP"/>
    </source>
</evidence>
<proteinExistence type="predicted"/>
<dbReference type="RefSeq" id="WP_144907140.1">
    <property type="nucleotide sequence ID" value="NZ_JACHOA010000009.1"/>
</dbReference>
<name>A0A7W7AEG1_9SPHN</name>
<dbReference type="Pfam" id="PF07589">
    <property type="entry name" value="PEP-CTERM"/>
    <property type="match status" value="1"/>
</dbReference>
<evidence type="ECO:0000313" key="4">
    <source>
        <dbReference type="EMBL" id="MBB4615508.1"/>
    </source>
</evidence>
<evidence type="ECO:0000259" key="3">
    <source>
        <dbReference type="Pfam" id="PF07589"/>
    </source>
</evidence>
<dbReference type="AlphaFoldDB" id="A0A7W7AEG1"/>
<feature type="signal peptide" evidence="2">
    <location>
        <begin position="1"/>
        <end position="23"/>
    </location>
</feature>
<evidence type="ECO:0000256" key="1">
    <source>
        <dbReference type="SAM" id="MobiDB-lite"/>
    </source>
</evidence>
<feature type="chain" id="PRO_5031356526" description="Ice-binding protein C-terminal domain-containing protein" evidence="2">
    <location>
        <begin position="24"/>
        <end position="124"/>
    </location>
</feature>
<organism evidence="4 5">
    <name type="scientific">Novosphingobium taihuense</name>
    <dbReference type="NCBI Taxonomy" id="260085"/>
    <lineage>
        <taxon>Bacteria</taxon>
        <taxon>Pseudomonadati</taxon>
        <taxon>Pseudomonadota</taxon>
        <taxon>Alphaproteobacteria</taxon>
        <taxon>Sphingomonadales</taxon>
        <taxon>Sphingomonadaceae</taxon>
        <taxon>Novosphingobium</taxon>
    </lineage>
</organism>
<feature type="compositionally biased region" description="Low complexity" evidence="1">
    <location>
        <begin position="44"/>
        <end position="94"/>
    </location>
</feature>
<dbReference type="InterPro" id="IPR013424">
    <property type="entry name" value="Ice-binding_C"/>
</dbReference>
<feature type="region of interest" description="Disordered" evidence="1">
    <location>
        <begin position="44"/>
        <end position="100"/>
    </location>
</feature>
<gene>
    <name evidence="4" type="ORF">GGR37_003804</name>
</gene>
<dbReference type="Proteomes" id="UP000538566">
    <property type="component" value="Unassembled WGS sequence"/>
</dbReference>
<comment type="caution">
    <text evidence="4">The sequence shown here is derived from an EMBL/GenBank/DDBJ whole genome shotgun (WGS) entry which is preliminary data.</text>
</comment>
<accession>A0A7W7AEG1</accession>
<keyword evidence="5" id="KW-1185">Reference proteome</keyword>